<name>S8ED19_9LAMI</name>
<accession>S8ED19</accession>
<dbReference type="Pfam" id="PF00725">
    <property type="entry name" value="3HCDH"/>
    <property type="match status" value="1"/>
</dbReference>
<sequence length="96" mass="10662">MVLLPMVNEACRVLDEGVVIRASDLDVATVLGISFPSYRGGIVYWADSLGADYIYRKLQKWYELFGNFFKPSRFLVERATRGIPLGAAASVSSSRL</sequence>
<gene>
    <name evidence="5" type="ORF">M569_04343</name>
</gene>
<evidence type="ECO:0000313" key="5">
    <source>
        <dbReference type="EMBL" id="EPS70422.1"/>
    </source>
</evidence>
<dbReference type="AlphaFoldDB" id="S8ED19"/>
<protein>
    <recommendedName>
        <fullName evidence="4">3-hydroxyacyl-CoA dehydrogenase C-terminal domain-containing protein</fullName>
    </recommendedName>
</protein>
<dbReference type="PANTHER" id="PTHR23309">
    <property type="entry name" value="3-HYDROXYACYL-COA DEHYROGENASE"/>
    <property type="match status" value="1"/>
</dbReference>
<dbReference type="Proteomes" id="UP000015453">
    <property type="component" value="Unassembled WGS sequence"/>
</dbReference>
<dbReference type="GO" id="GO:0005777">
    <property type="term" value="C:peroxisome"/>
    <property type="evidence" value="ECO:0007669"/>
    <property type="project" value="TreeGrafter"/>
</dbReference>
<dbReference type="PANTHER" id="PTHR23309:SF49">
    <property type="entry name" value="PEROXISOMAL BIFUNCTIONAL ENZYME"/>
    <property type="match status" value="1"/>
</dbReference>
<dbReference type="GO" id="GO:0016853">
    <property type="term" value="F:isomerase activity"/>
    <property type="evidence" value="ECO:0007669"/>
    <property type="project" value="UniProtKB-KW"/>
</dbReference>
<dbReference type="OrthoDB" id="2018133at2759"/>
<keyword evidence="1" id="KW-0413">Isomerase</keyword>
<dbReference type="SUPFAM" id="SSF48179">
    <property type="entry name" value="6-phosphogluconate dehydrogenase C-terminal domain-like"/>
    <property type="match status" value="1"/>
</dbReference>
<evidence type="ECO:0000256" key="1">
    <source>
        <dbReference type="ARBA" id="ARBA00023235"/>
    </source>
</evidence>
<dbReference type="GO" id="GO:0006635">
    <property type="term" value="P:fatty acid beta-oxidation"/>
    <property type="evidence" value="ECO:0007669"/>
    <property type="project" value="TreeGrafter"/>
</dbReference>
<dbReference type="InterPro" id="IPR008927">
    <property type="entry name" value="6-PGluconate_DH-like_C_sf"/>
</dbReference>
<keyword evidence="6" id="KW-1185">Reference proteome</keyword>
<proteinExistence type="predicted"/>
<dbReference type="GO" id="GO:0003857">
    <property type="term" value="F:(3S)-3-hydroxyacyl-CoA dehydrogenase (NAD+) activity"/>
    <property type="evidence" value="ECO:0007669"/>
    <property type="project" value="TreeGrafter"/>
</dbReference>
<dbReference type="InterPro" id="IPR013328">
    <property type="entry name" value="6PGD_dom2"/>
</dbReference>
<dbReference type="GO" id="GO:0016829">
    <property type="term" value="F:lyase activity"/>
    <property type="evidence" value="ECO:0007669"/>
    <property type="project" value="UniProtKB-KW"/>
</dbReference>
<reference evidence="5 6" key="1">
    <citation type="journal article" date="2013" name="BMC Genomics">
        <title>The miniature genome of a carnivorous plant Genlisea aurea contains a low number of genes and short non-coding sequences.</title>
        <authorList>
            <person name="Leushkin E.V."/>
            <person name="Sutormin R.A."/>
            <person name="Nabieva E.R."/>
            <person name="Penin A.A."/>
            <person name="Kondrashov A.S."/>
            <person name="Logacheva M.D."/>
        </authorList>
    </citation>
    <scope>NUCLEOTIDE SEQUENCE [LARGE SCALE GENOMIC DNA]</scope>
</reference>
<evidence type="ECO:0000313" key="6">
    <source>
        <dbReference type="Proteomes" id="UP000015453"/>
    </source>
</evidence>
<evidence type="ECO:0000259" key="4">
    <source>
        <dbReference type="Pfam" id="PF00725"/>
    </source>
</evidence>
<keyword evidence="2" id="KW-0456">Lyase</keyword>
<keyword evidence="3" id="KW-0511">Multifunctional enzyme</keyword>
<dbReference type="InterPro" id="IPR006108">
    <property type="entry name" value="3HC_DH_C"/>
</dbReference>
<evidence type="ECO:0000256" key="2">
    <source>
        <dbReference type="ARBA" id="ARBA00023239"/>
    </source>
</evidence>
<organism evidence="5 6">
    <name type="scientific">Genlisea aurea</name>
    <dbReference type="NCBI Taxonomy" id="192259"/>
    <lineage>
        <taxon>Eukaryota</taxon>
        <taxon>Viridiplantae</taxon>
        <taxon>Streptophyta</taxon>
        <taxon>Embryophyta</taxon>
        <taxon>Tracheophyta</taxon>
        <taxon>Spermatophyta</taxon>
        <taxon>Magnoliopsida</taxon>
        <taxon>eudicotyledons</taxon>
        <taxon>Gunneridae</taxon>
        <taxon>Pentapetalae</taxon>
        <taxon>asterids</taxon>
        <taxon>lamiids</taxon>
        <taxon>Lamiales</taxon>
        <taxon>Lentibulariaceae</taxon>
        <taxon>Genlisea</taxon>
    </lineage>
</organism>
<dbReference type="Gene3D" id="1.10.1040.10">
    <property type="entry name" value="N-(1-d-carboxylethyl)-l-norvaline Dehydrogenase, domain 2"/>
    <property type="match status" value="1"/>
</dbReference>
<evidence type="ECO:0000256" key="3">
    <source>
        <dbReference type="ARBA" id="ARBA00023268"/>
    </source>
</evidence>
<feature type="domain" description="3-hydroxyacyl-CoA dehydrogenase C-terminal" evidence="4">
    <location>
        <begin position="2"/>
        <end position="74"/>
    </location>
</feature>
<comment type="caution">
    <text evidence="5">The sequence shown here is derived from an EMBL/GenBank/DDBJ whole genome shotgun (WGS) entry which is preliminary data.</text>
</comment>
<dbReference type="EMBL" id="AUSU01001685">
    <property type="protein sequence ID" value="EPS70422.1"/>
    <property type="molecule type" value="Genomic_DNA"/>
</dbReference>